<dbReference type="AlphaFoldDB" id="A0A1T4MPA4"/>
<proteinExistence type="predicted"/>
<organism evidence="2 3">
    <name type="scientific">Porphyromonas cangingivalis</name>
    <dbReference type="NCBI Taxonomy" id="36874"/>
    <lineage>
        <taxon>Bacteria</taxon>
        <taxon>Pseudomonadati</taxon>
        <taxon>Bacteroidota</taxon>
        <taxon>Bacteroidia</taxon>
        <taxon>Bacteroidales</taxon>
        <taxon>Porphyromonadaceae</taxon>
        <taxon>Porphyromonas</taxon>
    </lineage>
</organism>
<dbReference type="InterPro" id="IPR007139">
    <property type="entry name" value="DUF349"/>
</dbReference>
<dbReference type="EMBL" id="FUWL01000014">
    <property type="protein sequence ID" value="SJZ68677.1"/>
    <property type="molecule type" value="Genomic_DNA"/>
</dbReference>
<accession>A0A1T4MPA4</accession>
<evidence type="ECO:0000256" key="1">
    <source>
        <dbReference type="SAM" id="MobiDB-lite"/>
    </source>
</evidence>
<dbReference type="Pfam" id="PF03993">
    <property type="entry name" value="DUF349"/>
    <property type="match status" value="5"/>
</dbReference>
<feature type="region of interest" description="Disordered" evidence="1">
    <location>
        <begin position="68"/>
        <end position="87"/>
    </location>
</feature>
<protein>
    <recommendedName>
        <fullName evidence="4">DUF349 domain-containing protein</fullName>
    </recommendedName>
</protein>
<dbReference type="RefSeq" id="WP_078735869.1">
    <property type="nucleotide sequence ID" value="NZ_FUWL01000014.1"/>
</dbReference>
<evidence type="ECO:0008006" key="4">
    <source>
        <dbReference type="Google" id="ProtNLM"/>
    </source>
</evidence>
<reference evidence="2 3" key="1">
    <citation type="submission" date="2017-02" db="EMBL/GenBank/DDBJ databases">
        <authorList>
            <person name="Peterson S.W."/>
        </authorList>
    </citation>
    <scope>NUCLEOTIDE SEQUENCE [LARGE SCALE GENOMIC DNA]</scope>
    <source>
        <strain evidence="2 3">ATCC 700135</strain>
    </source>
</reference>
<name>A0A1T4MPA4_PORCN</name>
<sequence>MEQDLEMTNVANEENIAVTAPSTEVTETAGKTNDVETLLQTISEKVNAGILPEKADMDRLTALIYRKPQATTTDSDEEHEEQDLEDASEAVEDALIMRFINLQTRYKELRHKANEELKRQHEENLKVKTTLLERMKDLLTSTEDFSKIKAEFRKIRDEWSEIGDVPQNEKAEILKMYQEQMEQFYEINAITNEFREYDFAKNKEAKTALIERAKALGEESDVIKAFNELQSLHDRWKETGPVAYDDREPMWREFKQASTIVNKRHQDHFTALRAKEVENLEAKTNLCERIEALAQSLPETREGWRKLMDEINTLKDEWRTIGFAPKKHNNEIYQRFRTTLNDLYTKRRSFLKELSIDVDAKLEKYRKLTEQAVALKDSKDWKKTSEKIVKLQEEWKAVGGLGTRVAEATKLWQTFSESCNTFFKNRHADFKERNTERLQNLKAKEELIAKLEALKANPTEDLADDVEAIQEEWQKLGHVPNKNKDAINDAYYGLVREFQRSTRKNDGSKGGGKKSTFDQDLSTYTSEQLSDEQRRLTRIIGRIEEEIKQYEKNMWFFQPTGEKKVNPLTQQIQRKIDNLKADIKRFEERIAEIKEHQKD</sequence>
<gene>
    <name evidence="2" type="ORF">SAMN02745205_01618</name>
</gene>
<dbReference type="Proteomes" id="UP000189956">
    <property type="component" value="Unassembled WGS sequence"/>
</dbReference>
<evidence type="ECO:0000313" key="2">
    <source>
        <dbReference type="EMBL" id="SJZ68677.1"/>
    </source>
</evidence>
<evidence type="ECO:0000313" key="3">
    <source>
        <dbReference type="Proteomes" id="UP000189956"/>
    </source>
</evidence>
<feature type="compositionally biased region" description="Polar residues" evidence="1">
    <location>
        <begin position="518"/>
        <end position="528"/>
    </location>
</feature>
<feature type="compositionally biased region" description="Acidic residues" evidence="1">
    <location>
        <begin position="74"/>
        <end position="87"/>
    </location>
</feature>
<feature type="region of interest" description="Disordered" evidence="1">
    <location>
        <begin position="502"/>
        <end position="528"/>
    </location>
</feature>